<dbReference type="SUPFAM" id="SSF48371">
    <property type="entry name" value="ARM repeat"/>
    <property type="match status" value="1"/>
</dbReference>
<dbReference type="PROSITE" id="PS00170">
    <property type="entry name" value="CSA_PPIASE_1"/>
    <property type="match status" value="1"/>
</dbReference>
<evidence type="ECO:0000256" key="2">
    <source>
        <dbReference type="ARBA" id="ARBA00013194"/>
    </source>
</evidence>
<dbReference type="InterPro" id="IPR011989">
    <property type="entry name" value="ARM-like"/>
</dbReference>
<sequence length="643" mass="70996">MKNHFPLLFIAIVFLTSCSENESERIKTFPNKFADQELVKLYDFKDRRQSEALIPYLTHQQSVYREEAAMAFASTQDTVGLPYLFPLLSDPKIEVRKAAAFAIGQMKRKSAQSALANRLPLETEPLVRYYLLEALGKCLSTDYMHFLADYEANDDLTVAGKAWGIYRAGVGGISDSVLTVAASVLLADSLPEQARLAAANYFARMRGISIAHFESMLKNSAANDSLPSVRMAAARALAKSNNDSIAFFIDSQLNSESNSLVRVNLIRGLKQEHFPIVESTLLGILRGTDYQTSVSAGEVISSWQGREVERWIWDINDQIVIPRTRAIVLGTLLESNLYGYNAYRELSEMYSGVSNPYDKGFVLQALGNYPNASVFLGDRLNDPHPFVRTSAMEALSTINQSAQFPVFKQPELIGYFRQAILSGDAGKVTVAASTLTRLRTKLQPYLGNIQFMYQGLDSLHLPEDLEPYQALESAISAYEGREGISPGQLYQNPIAWDVVSEISKGTKATIETSRGAIEIELLVEEAPGSVENFVSLARSGFYENLTFHRVVPNFVIQAGCPRGDGYGSSDGVIRSEFSTQKYGTGYVGMASAGKDTEGSQWFITHSPTPHLDGVYTIFGRVTKGMDVVNKIEVGDRITSIKLP</sequence>
<dbReference type="Pfam" id="PF13646">
    <property type="entry name" value="HEAT_2"/>
    <property type="match status" value="1"/>
</dbReference>
<dbReference type="InterPro" id="IPR044666">
    <property type="entry name" value="Cyclophilin_A-like"/>
</dbReference>
<accession>A0ABZ0IK84</accession>
<dbReference type="PANTHER" id="PTHR45625:SF4">
    <property type="entry name" value="PEPTIDYLPROLYL ISOMERASE DOMAIN AND WD REPEAT-CONTAINING PROTEIN 1"/>
    <property type="match status" value="1"/>
</dbReference>
<name>A0ABZ0IK84_9BACT</name>
<dbReference type="Proteomes" id="UP001302349">
    <property type="component" value="Chromosome"/>
</dbReference>
<dbReference type="Pfam" id="PF00160">
    <property type="entry name" value="Pro_isomerase"/>
    <property type="match status" value="1"/>
</dbReference>
<dbReference type="Gene3D" id="2.40.100.10">
    <property type="entry name" value="Cyclophilin-like"/>
    <property type="match status" value="1"/>
</dbReference>
<keyword evidence="3" id="KW-0697">Rotamase</keyword>
<dbReference type="CDD" id="cd00317">
    <property type="entry name" value="cyclophilin"/>
    <property type="match status" value="1"/>
</dbReference>
<evidence type="ECO:0000256" key="4">
    <source>
        <dbReference type="ARBA" id="ARBA00023235"/>
    </source>
</evidence>
<dbReference type="EC" id="5.2.1.8" evidence="2"/>
<dbReference type="RefSeq" id="WP_317487743.1">
    <property type="nucleotide sequence ID" value="NZ_CP136051.1"/>
</dbReference>
<evidence type="ECO:0000313" key="7">
    <source>
        <dbReference type="Proteomes" id="UP001302349"/>
    </source>
</evidence>
<dbReference type="SMART" id="SM00567">
    <property type="entry name" value="EZ_HEAT"/>
    <property type="match status" value="4"/>
</dbReference>
<evidence type="ECO:0000256" key="1">
    <source>
        <dbReference type="ARBA" id="ARBA00007365"/>
    </source>
</evidence>
<dbReference type="EMBL" id="CP136051">
    <property type="protein sequence ID" value="WOK04946.1"/>
    <property type="molecule type" value="Genomic_DNA"/>
</dbReference>
<dbReference type="PROSITE" id="PS50072">
    <property type="entry name" value="CSA_PPIASE_2"/>
    <property type="match status" value="1"/>
</dbReference>
<dbReference type="GO" id="GO:0003755">
    <property type="term" value="F:peptidyl-prolyl cis-trans isomerase activity"/>
    <property type="evidence" value="ECO:0007669"/>
    <property type="project" value="UniProtKB-EC"/>
</dbReference>
<dbReference type="PRINTS" id="PR00153">
    <property type="entry name" value="CSAPPISMRASE"/>
</dbReference>
<keyword evidence="7" id="KW-1185">Reference proteome</keyword>
<dbReference type="PROSITE" id="PS51257">
    <property type="entry name" value="PROKAR_LIPOPROTEIN"/>
    <property type="match status" value="1"/>
</dbReference>
<proteinExistence type="inferred from homology"/>
<evidence type="ECO:0000313" key="6">
    <source>
        <dbReference type="EMBL" id="WOK04946.1"/>
    </source>
</evidence>
<evidence type="ECO:0000259" key="5">
    <source>
        <dbReference type="PROSITE" id="PS50072"/>
    </source>
</evidence>
<gene>
    <name evidence="6" type="ORF">RT717_17845</name>
</gene>
<dbReference type="InterPro" id="IPR002130">
    <property type="entry name" value="Cyclophilin-type_PPIase_dom"/>
</dbReference>
<dbReference type="Gene3D" id="1.25.10.10">
    <property type="entry name" value="Leucine-rich Repeat Variant"/>
    <property type="match status" value="2"/>
</dbReference>
<protein>
    <recommendedName>
        <fullName evidence="2">peptidylprolyl isomerase</fullName>
        <ecNumber evidence="2">5.2.1.8</ecNumber>
    </recommendedName>
</protein>
<dbReference type="InterPro" id="IPR029000">
    <property type="entry name" value="Cyclophilin-like_dom_sf"/>
</dbReference>
<reference evidence="6 7" key="1">
    <citation type="journal article" date="2023" name="Microbiol. Resour. Announc.">
        <title>Complete Genome Sequence of Imperialibacter roseus strain P4T.</title>
        <authorList>
            <person name="Tizabi D.R."/>
            <person name="Bachvaroff T."/>
            <person name="Hill R.T."/>
        </authorList>
    </citation>
    <scope>NUCLEOTIDE SEQUENCE [LARGE SCALE GENOMIC DNA]</scope>
    <source>
        <strain evidence="6 7">P4T</strain>
    </source>
</reference>
<dbReference type="InterPro" id="IPR020892">
    <property type="entry name" value="Cyclophilin-type_PPIase_CS"/>
</dbReference>
<organism evidence="6 7">
    <name type="scientific">Imperialibacter roseus</name>
    <dbReference type="NCBI Taxonomy" id="1324217"/>
    <lineage>
        <taxon>Bacteria</taxon>
        <taxon>Pseudomonadati</taxon>
        <taxon>Bacteroidota</taxon>
        <taxon>Cytophagia</taxon>
        <taxon>Cytophagales</taxon>
        <taxon>Flammeovirgaceae</taxon>
        <taxon>Imperialibacter</taxon>
    </lineage>
</organism>
<feature type="domain" description="PPIase cyclophilin-type" evidence="5">
    <location>
        <begin position="515"/>
        <end position="643"/>
    </location>
</feature>
<dbReference type="SUPFAM" id="SSF50891">
    <property type="entry name" value="Cyclophilin-like"/>
    <property type="match status" value="1"/>
</dbReference>
<comment type="similarity">
    <text evidence="1">Belongs to the cyclophilin-type PPIase family.</text>
</comment>
<keyword evidence="4 6" id="KW-0413">Isomerase</keyword>
<evidence type="ECO:0000256" key="3">
    <source>
        <dbReference type="ARBA" id="ARBA00023110"/>
    </source>
</evidence>
<dbReference type="PANTHER" id="PTHR45625">
    <property type="entry name" value="PEPTIDYL-PROLYL CIS-TRANS ISOMERASE-RELATED"/>
    <property type="match status" value="1"/>
</dbReference>
<dbReference type="InterPro" id="IPR016024">
    <property type="entry name" value="ARM-type_fold"/>
</dbReference>
<dbReference type="InterPro" id="IPR004155">
    <property type="entry name" value="PBS_lyase_HEAT"/>
</dbReference>